<dbReference type="CDD" id="cd19410">
    <property type="entry name" value="HK9-like_sensor"/>
    <property type="match status" value="1"/>
</dbReference>
<dbReference type="SUPFAM" id="SSF55785">
    <property type="entry name" value="PYP-like sensor domain (PAS domain)"/>
    <property type="match status" value="1"/>
</dbReference>
<dbReference type="SMART" id="SM00448">
    <property type="entry name" value="REC"/>
    <property type="match status" value="2"/>
</dbReference>
<organism evidence="11 12">
    <name type="scientific">Sphingomonas crocodyli</name>
    <dbReference type="NCBI Taxonomy" id="1979270"/>
    <lineage>
        <taxon>Bacteria</taxon>
        <taxon>Pseudomonadati</taxon>
        <taxon>Pseudomonadota</taxon>
        <taxon>Alphaproteobacteria</taxon>
        <taxon>Sphingomonadales</taxon>
        <taxon>Sphingomonadaceae</taxon>
        <taxon>Sphingomonas</taxon>
    </lineage>
</organism>
<dbReference type="PROSITE" id="PS50109">
    <property type="entry name" value="HIS_KIN"/>
    <property type="match status" value="1"/>
</dbReference>
<dbReference type="Pfam" id="PF00072">
    <property type="entry name" value="Response_reg"/>
    <property type="match status" value="2"/>
</dbReference>
<dbReference type="PROSITE" id="PS50110">
    <property type="entry name" value="RESPONSE_REGULATORY"/>
    <property type="match status" value="2"/>
</dbReference>
<dbReference type="InterPro" id="IPR000014">
    <property type="entry name" value="PAS"/>
</dbReference>
<dbReference type="CDD" id="cd00075">
    <property type="entry name" value="HATPase"/>
    <property type="match status" value="1"/>
</dbReference>
<dbReference type="PANTHER" id="PTHR43047:SF72">
    <property type="entry name" value="OSMOSENSING HISTIDINE PROTEIN KINASE SLN1"/>
    <property type="match status" value="1"/>
</dbReference>
<dbReference type="InterPro" id="IPR003661">
    <property type="entry name" value="HisK_dim/P_dom"/>
</dbReference>
<dbReference type="PRINTS" id="PR00344">
    <property type="entry name" value="BCTRLSENSOR"/>
</dbReference>
<dbReference type="EMBL" id="SACN01000001">
    <property type="protein sequence ID" value="RVT95208.1"/>
    <property type="molecule type" value="Genomic_DNA"/>
</dbReference>
<dbReference type="InterPro" id="IPR001789">
    <property type="entry name" value="Sig_transdc_resp-reg_receiver"/>
</dbReference>
<dbReference type="CDD" id="cd00156">
    <property type="entry name" value="REC"/>
    <property type="match status" value="2"/>
</dbReference>
<comment type="caution">
    <text evidence="11">The sequence shown here is derived from an EMBL/GenBank/DDBJ whole genome shotgun (WGS) entry which is preliminary data.</text>
</comment>
<evidence type="ECO:0000256" key="1">
    <source>
        <dbReference type="ARBA" id="ARBA00000085"/>
    </source>
</evidence>
<dbReference type="AlphaFoldDB" id="A0A437MC55"/>
<evidence type="ECO:0000313" key="11">
    <source>
        <dbReference type="EMBL" id="RVT95208.1"/>
    </source>
</evidence>
<keyword evidence="5" id="KW-0418">Kinase</keyword>
<evidence type="ECO:0000259" key="9">
    <source>
        <dbReference type="PROSITE" id="PS50110"/>
    </source>
</evidence>
<keyword evidence="12" id="KW-1185">Reference proteome</keyword>
<evidence type="ECO:0000313" key="12">
    <source>
        <dbReference type="Proteomes" id="UP000282971"/>
    </source>
</evidence>
<dbReference type="Gene3D" id="3.40.50.2300">
    <property type="match status" value="2"/>
</dbReference>
<feature type="modified residue" description="4-aspartylphosphate" evidence="6">
    <location>
        <position position="733"/>
    </location>
</feature>
<dbReference type="InterPro" id="IPR005467">
    <property type="entry name" value="His_kinase_dom"/>
</dbReference>
<dbReference type="CDD" id="cd00082">
    <property type="entry name" value="HisKA"/>
    <property type="match status" value="1"/>
</dbReference>
<keyword evidence="7" id="KW-1133">Transmembrane helix</keyword>
<dbReference type="InterPro" id="IPR007891">
    <property type="entry name" value="CHASE3"/>
</dbReference>
<evidence type="ECO:0000259" key="10">
    <source>
        <dbReference type="PROSITE" id="PS50112"/>
    </source>
</evidence>
<sequence length="803" mass="87758">MAAWLAGEYSRSEESRALTQQSYEHRRDIEQLFSLVQDAETGQRGYIVSGSRSFLQPYEDARARLPAQIDKMRSSHPRSDEKAGEQQLADLIGIKLAEMQQVIELRDREGFAPARDRLSEGTGKRLMDQIRDQTHKLIADESRLLETSVRENAERVRTTLHIIWLVIAAIAVGMAISGYMVGQSRRLRNELALDAADAAARQQAIFNSVSDAIILINPSGSIDTINPAAESMFGYRTEQLLRRDISTLVELAPGEGSFLDRIGYRDGVLENKARMDLTGHTSNGEPIALDVVLGVMQLPDGTHIVAALRDASARKEVERLKDDFISTVSHELRTPLTSVLGSLSLLRGGAAGDLPPPAQRLAEIAENNCQRLIRLINDILDIDQLRTGKLAFDTATIDLRDVGTRAAQAMNGLAERKNIRIATDLTDAPATVNADVERLVQVTTNLLSNAIKYSPDGSTIDLAVTEDKDRYVVQVTDKGPGIAPEFAPHIFGRFAQGAQPEAKMIAGTGLGLAISREIVLHHGGEIWFENVEGAGARFAFSIPILADAADRARNRFYRILVCEDDADVGETVRTMLASKGYDSDLAPSVQEAASLARTNRYDVILLDMTLSDADGADVLRALHVGPNDGERRQPVIVISGAPPSREVEEIDTADIVDWLRKPFDANRLINSVERALDRAGRDLPLVLHVDDDGDTRELFVRAMAGHGRVVTAHSISEATGLLERYPPDLVVLDLGLPDGNGASMLPKLIDAAGDRLPIVVYTAQDVDETVRNHVDAVLVKSRRSLPDLVAAVNEIMAKRKEAA</sequence>
<proteinExistence type="predicted"/>
<dbReference type="InterPro" id="IPR003594">
    <property type="entry name" value="HATPase_dom"/>
</dbReference>
<dbReference type="PROSITE" id="PS50112">
    <property type="entry name" value="PAS"/>
    <property type="match status" value="1"/>
</dbReference>
<comment type="catalytic activity">
    <reaction evidence="1">
        <text>ATP + protein L-histidine = ADP + protein N-phospho-L-histidine.</text>
        <dbReference type="EC" id="2.7.13.3"/>
    </reaction>
</comment>
<reference evidence="11 12" key="1">
    <citation type="submission" date="2019-01" db="EMBL/GenBank/DDBJ databases">
        <authorList>
            <person name="Chen W.-M."/>
        </authorList>
    </citation>
    <scope>NUCLEOTIDE SEQUENCE [LARGE SCALE GENOMIC DNA]</scope>
    <source>
        <strain evidence="11 12">CCP-7</strain>
    </source>
</reference>
<dbReference type="SUPFAM" id="SSF47384">
    <property type="entry name" value="Homodimeric domain of signal transducing histidine kinase"/>
    <property type="match status" value="1"/>
</dbReference>
<feature type="transmembrane region" description="Helical" evidence="7">
    <location>
        <begin position="162"/>
        <end position="181"/>
    </location>
</feature>
<keyword evidence="7" id="KW-0812">Transmembrane</keyword>
<accession>A0A437MC55</accession>
<dbReference type="FunFam" id="3.30.565.10:FF:000006">
    <property type="entry name" value="Sensor histidine kinase WalK"/>
    <property type="match status" value="1"/>
</dbReference>
<dbReference type="CDD" id="cd00130">
    <property type="entry name" value="PAS"/>
    <property type="match status" value="1"/>
</dbReference>
<dbReference type="Pfam" id="PF05227">
    <property type="entry name" value="CHASE3"/>
    <property type="match status" value="1"/>
</dbReference>
<dbReference type="InterPro" id="IPR011006">
    <property type="entry name" value="CheY-like_superfamily"/>
</dbReference>
<dbReference type="GO" id="GO:0005886">
    <property type="term" value="C:plasma membrane"/>
    <property type="evidence" value="ECO:0007669"/>
    <property type="project" value="TreeGrafter"/>
</dbReference>
<dbReference type="Pfam" id="PF13188">
    <property type="entry name" value="PAS_8"/>
    <property type="match status" value="1"/>
</dbReference>
<name>A0A437MC55_9SPHN</name>
<evidence type="ECO:0000256" key="5">
    <source>
        <dbReference type="ARBA" id="ARBA00022777"/>
    </source>
</evidence>
<dbReference type="OrthoDB" id="9801651at2"/>
<dbReference type="InterPro" id="IPR035965">
    <property type="entry name" value="PAS-like_dom_sf"/>
</dbReference>
<dbReference type="InterPro" id="IPR004358">
    <property type="entry name" value="Sig_transdc_His_kin-like_C"/>
</dbReference>
<dbReference type="PANTHER" id="PTHR43047">
    <property type="entry name" value="TWO-COMPONENT HISTIDINE PROTEIN KINASE"/>
    <property type="match status" value="1"/>
</dbReference>
<feature type="modified residue" description="4-aspartylphosphate" evidence="6">
    <location>
        <position position="607"/>
    </location>
</feature>
<dbReference type="SMART" id="SM00387">
    <property type="entry name" value="HATPase_c"/>
    <property type="match status" value="1"/>
</dbReference>
<keyword evidence="3 6" id="KW-0597">Phosphoprotein</keyword>
<evidence type="ECO:0000256" key="2">
    <source>
        <dbReference type="ARBA" id="ARBA00012438"/>
    </source>
</evidence>
<dbReference type="GO" id="GO:0000155">
    <property type="term" value="F:phosphorelay sensor kinase activity"/>
    <property type="evidence" value="ECO:0007669"/>
    <property type="project" value="InterPro"/>
</dbReference>
<protein>
    <recommendedName>
        <fullName evidence="2">histidine kinase</fullName>
        <ecNumber evidence="2">2.7.13.3</ecNumber>
    </recommendedName>
</protein>
<dbReference type="Pfam" id="PF00512">
    <property type="entry name" value="HisKA"/>
    <property type="match status" value="1"/>
</dbReference>
<dbReference type="InterPro" id="IPR036097">
    <property type="entry name" value="HisK_dim/P_sf"/>
</dbReference>
<feature type="domain" description="Response regulatory" evidence="9">
    <location>
        <begin position="558"/>
        <end position="676"/>
    </location>
</feature>
<evidence type="ECO:0000259" key="8">
    <source>
        <dbReference type="PROSITE" id="PS50109"/>
    </source>
</evidence>
<dbReference type="SMART" id="SM00388">
    <property type="entry name" value="HisKA"/>
    <property type="match status" value="1"/>
</dbReference>
<feature type="domain" description="PAS" evidence="10">
    <location>
        <begin position="198"/>
        <end position="251"/>
    </location>
</feature>
<dbReference type="Proteomes" id="UP000282971">
    <property type="component" value="Unassembled WGS sequence"/>
</dbReference>
<dbReference type="SUPFAM" id="SSF52172">
    <property type="entry name" value="CheY-like"/>
    <property type="match status" value="2"/>
</dbReference>
<evidence type="ECO:0000256" key="7">
    <source>
        <dbReference type="SAM" id="Phobius"/>
    </source>
</evidence>
<evidence type="ECO:0000256" key="3">
    <source>
        <dbReference type="ARBA" id="ARBA00022553"/>
    </source>
</evidence>
<dbReference type="GO" id="GO:0009927">
    <property type="term" value="F:histidine phosphotransfer kinase activity"/>
    <property type="evidence" value="ECO:0007669"/>
    <property type="project" value="TreeGrafter"/>
</dbReference>
<dbReference type="Pfam" id="PF02518">
    <property type="entry name" value="HATPase_c"/>
    <property type="match status" value="1"/>
</dbReference>
<keyword evidence="7" id="KW-0472">Membrane</keyword>
<gene>
    <name evidence="11" type="ORF">EOD43_14170</name>
</gene>
<dbReference type="SUPFAM" id="SSF55874">
    <property type="entry name" value="ATPase domain of HSP90 chaperone/DNA topoisomerase II/histidine kinase"/>
    <property type="match status" value="1"/>
</dbReference>
<keyword evidence="4" id="KW-0808">Transferase</keyword>
<dbReference type="Gene3D" id="3.30.565.10">
    <property type="entry name" value="Histidine kinase-like ATPase, C-terminal domain"/>
    <property type="match status" value="1"/>
</dbReference>
<feature type="domain" description="Histidine kinase" evidence="8">
    <location>
        <begin position="327"/>
        <end position="546"/>
    </location>
</feature>
<dbReference type="SMART" id="SM00091">
    <property type="entry name" value="PAS"/>
    <property type="match status" value="1"/>
</dbReference>
<evidence type="ECO:0000256" key="4">
    <source>
        <dbReference type="ARBA" id="ARBA00022679"/>
    </source>
</evidence>
<dbReference type="NCBIfam" id="TIGR00229">
    <property type="entry name" value="sensory_box"/>
    <property type="match status" value="1"/>
</dbReference>
<dbReference type="Gene3D" id="3.30.450.20">
    <property type="entry name" value="PAS domain"/>
    <property type="match status" value="1"/>
</dbReference>
<dbReference type="Gene3D" id="1.10.287.130">
    <property type="match status" value="1"/>
</dbReference>
<feature type="domain" description="Response regulatory" evidence="9">
    <location>
        <begin position="685"/>
        <end position="795"/>
    </location>
</feature>
<dbReference type="EC" id="2.7.13.3" evidence="2"/>
<evidence type="ECO:0000256" key="6">
    <source>
        <dbReference type="PROSITE-ProRule" id="PRU00169"/>
    </source>
</evidence>
<dbReference type="InterPro" id="IPR036890">
    <property type="entry name" value="HATPase_C_sf"/>
</dbReference>